<gene>
    <name evidence="6" type="ORF">V5799_009204</name>
</gene>
<protein>
    <recommendedName>
        <fullName evidence="5">LRRCT domain-containing protein</fullName>
    </recommendedName>
</protein>
<dbReference type="PANTHER" id="PTHR24369">
    <property type="entry name" value="ANTIGEN BSP, PUTATIVE-RELATED"/>
    <property type="match status" value="1"/>
</dbReference>
<evidence type="ECO:0000256" key="2">
    <source>
        <dbReference type="ARBA" id="ARBA00022729"/>
    </source>
</evidence>
<dbReference type="SMART" id="SM00082">
    <property type="entry name" value="LRRCT"/>
    <property type="match status" value="1"/>
</dbReference>
<reference evidence="6 7" key="1">
    <citation type="journal article" date="2023" name="Arcadia Sci">
        <title>De novo assembly of a long-read Amblyomma americanum tick genome.</title>
        <authorList>
            <person name="Chou S."/>
            <person name="Poskanzer K.E."/>
            <person name="Rollins M."/>
            <person name="Thuy-Boun P.S."/>
        </authorList>
    </citation>
    <scope>NUCLEOTIDE SEQUENCE [LARGE SCALE GENOMIC DNA]</scope>
    <source>
        <strain evidence="6">F_SG_1</strain>
        <tissue evidence="6">Salivary glands</tissue>
    </source>
</reference>
<keyword evidence="7" id="KW-1185">Reference proteome</keyword>
<dbReference type="Proteomes" id="UP001321473">
    <property type="component" value="Unassembled WGS sequence"/>
</dbReference>
<feature type="domain" description="LRRCT" evidence="5">
    <location>
        <begin position="77"/>
        <end position="125"/>
    </location>
</feature>
<keyword evidence="3" id="KW-0677">Repeat</keyword>
<organism evidence="6 7">
    <name type="scientific">Amblyomma americanum</name>
    <name type="common">Lone star tick</name>
    <dbReference type="NCBI Taxonomy" id="6943"/>
    <lineage>
        <taxon>Eukaryota</taxon>
        <taxon>Metazoa</taxon>
        <taxon>Ecdysozoa</taxon>
        <taxon>Arthropoda</taxon>
        <taxon>Chelicerata</taxon>
        <taxon>Arachnida</taxon>
        <taxon>Acari</taxon>
        <taxon>Parasitiformes</taxon>
        <taxon>Ixodida</taxon>
        <taxon>Ixodoidea</taxon>
        <taxon>Ixodidae</taxon>
        <taxon>Amblyomminae</taxon>
        <taxon>Amblyomma</taxon>
    </lineage>
</organism>
<keyword evidence="4" id="KW-1133">Transmembrane helix</keyword>
<proteinExistence type="predicted"/>
<dbReference type="AlphaFoldDB" id="A0AAQ4FBR0"/>
<accession>A0AAQ4FBR0</accession>
<evidence type="ECO:0000313" key="7">
    <source>
        <dbReference type="Proteomes" id="UP001321473"/>
    </source>
</evidence>
<dbReference type="Pfam" id="PF13855">
    <property type="entry name" value="LRR_8"/>
    <property type="match status" value="1"/>
</dbReference>
<dbReference type="InterPro" id="IPR000483">
    <property type="entry name" value="Cys-rich_flank_reg_C"/>
</dbReference>
<keyword evidence="4" id="KW-0472">Membrane</keyword>
<comment type="caution">
    <text evidence="6">The sequence shown here is derived from an EMBL/GenBank/DDBJ whole genome shotgun (WGS) entry which is preliminary data.</text>
</comment>
<keyword evidence="1" id="KW-0433">Leucine-rich repeat</keyword>
<name>A0AAQ4FBR0_AMBAM</name>
<dbReference type="PANTHER" id="PTHR24369:SF210">
    <property type="entry name" value="CHAOPTIN-RELATED"/>
    <property type="match status" value="1"/>
</dbReference>
<keyword evidence="4" id="KW-0812">Transmembrane</keyword>
<feature type="transmembrane region" description="Helical" evidence="4">
    <location>
        <begin position="148"/>
        <end position="169"/>
    </location>
</feature>
<evidence type="ECO:0000256" key="4">
    <source>
        <dbReference type="SAM" id="Phobius"/>
    </source>
</evidence>
<dbReference type="SUPFAM" id="SSF52058">
    <property type="entry name" value="L domain-like"/>
    <property type="match status" value="1"/>
</dbReference>
<dbReference type="InterPro" id="IPR001611">
    <property type="entry name" value="Leu-rich_rpt"/>
</dbReference>
<dbReference type="GO" id="GO:0005886">
    <property type="term" value="C:plasma membrane"/>
    <property type="evidence" value="ECO:0007669"/>
    <property type="project" value="TreeGrafter"/>
</dbReference>
<sequence>MPKLESVQDGTFVNLMHLKVLDLSNNPALSSIEAGAFDIDRDNKSLEELYLAYGNLTSLSFAGFEWCTIKVLDLRGNPWHCNCSLQWVRGCHFAPELTTKFECASPSELNGVPVTDLITEDLHCVQQSAAAAGQEEEVHHHGHMTLRLLVVTAGLVTLLMALAVALVAFRHRDIRDWFQDRKRIGSVYYVKANAAPHSSRCSQV</sequence>
<dbReference type="InterPro" id="IPR050541">
    <property type="entry name" value="LRR_TM_domain-containing"/>
</dbReference>
<evidence type="ECO:0000313" key="6">
    <source>
        <dbReference type="EMBL" id="KAK8784426.1"/>
    </source>
</evidence>
<evidence type="ECO:0000259" key="5">
    <source>
        <dbReference type="SMART" id="SM00082"/>
    </source>
</evidence>
<evidence type="ECO:0000256" key="3">
    <source>
        <dbReference type="ARBA" id="ARBA00022737"/>
    </source>
</evidence>
<dbReference type="EMBL" id="JARKHS020004574">
    <property type="protein sequence ID" value="KAK8784426.1"/>
    <property type="molecule type" value="Genomic_DNA"/>
</dbReference>
<evidence type="ECO:0000256" key="1">
    <source>
        <dbReference type="ARBA" id="ARBA00022614"/>
    </source>
</evidence>
<dbReference type="InterPro" id="IPR032675">
    <property type="entry name" value="LRR_dom_sf"/>
</dbReference>
<dbReference type="Gene3D" id="3.80.10.10">
    <property type="entry name" value="Ribonuclease Inhibitor"/>
    <property type="match status" value="1"/>
</dbReference>
<keyword evidence="2" id="KW-0732">Signal</keyword>